<gene>
    <name evidence="2" type="ORF">D5366_04015</name>
</gene>
<evidence type="ECO:0000259" key="1">
    <source>
        <dbReference type="Pfam" id="PF13403"/>
    </source>
</evidence>
<dbReference type="Pfam" id="PF13403">
    <property type="entry name" value="Hint_2"/>
    <property type="match status" value="1"/>
</dbReference>
<proteinExistence type="predicted"/>
<feature type="domain" description="Hedgehog/Intein (Hint)" evidence="1">
    <location>
        <begin position="158"/>
        <end position="297"/>
    </location>
</feature>
<dbReference type="InterPro" id="IPR036844">
    <property type="entry name" value="Hint_dom_sf"/>
</dbReference>
<dbReference type="Proteomes" id="UP000317214">
    <property type="component" value="Chromosome"/>
</dbReference>
<evidence type="ECO:0000313" key="3">
    <source>
        <dbReference type="Proteomes" id="UP000317214"/>
    </source>
</evidence>
<dbReference type="EMBL" id="CP032485">
    <property type="protein sequence ID" value="QDH24542.1"/>
    <property type="molecule type" value="Genomic_DNA"/>
</dbReference>
<keyword evidence="3" id="KW-1185">Reference proteome</keyword>
<dbReference type="OrthoDB" id="7284755at2"/>
<sequence>MVWQMTTDITGRRANVTASNGNNTVTNFTAGQAGGYLNIRLDGSLSPSTTSVQTINITSANNTRFHIGLTSGFLNGLTNGLMASYTETYNGRVTQIRVSFTGPGFVSGPFGIPVPGLITSTPVVINITGNPFGLRNGHSETRSLNNLFGEVFGGTVDICFLKGALIQTPSADVCVEEIAVGDEVVVYVDGAPKTDTIKWVGKSTCLIRSDVPDDEAGYPVRIMKDAISNGVPSADLLVTAEHCLFFDGKFIPARMLVNGRSIFFDKSFTSYDYYHIETEEHSVIKANGMLTESYLDTGNRSSFRGGKVVYIGQPAKSWENDSAAPLTTAPEAVEPIFKEIEERSKTHSFALVQQPYRLTEDAGVSLLTQSGLTLEPIRQTNGHLVFIIQGDVQSVRILSRASRPYDTIGPYWDDRRSFGVAVSDVHIFEWNEKTSITVHQDVQDLEGWHALDDSNEARWTNGNAFLPLNRKHPEDQAILSLKVQTGTYVLEEENNNASSLSA</sequence>
<protein>
    <recommendedName>
        <fullName evidence="1">Hedgehog/Intein (Hint) domain-containing protein</fullName>
    </recommendedName>
</protein>
<dbReference type="InterPro" id="IPR028992">
    <property type="entry name" value="Hedgehog/Intein_dom"/>
</dbReference>
<dbReference type="SUPFAM" id="SSF51294">
    <property type="entry name" value="Hedgehog/intein (Hint) domain"/>
    <property type="match status" value="1"/>
</dbReference>
<evidence type="ECO:0000313" key="2">
    <source>
        <dbReference type="EMBL" id="QDH24542.1"/>
    </source>
</evidence>
<dbReference type="AlphaFoldDB" id="A0A4Y6V373"/>
<dbReference type="KEGG" id="ntn:D5366_04015"/>
<accession>A0A4Y6V373</accession>
<name>A0A4Y6V373_9PROT</name>
<reference evidence="2 3" key="1">
    <citation type="submission" date="2018-09" db="EMBL/GenBank/DDBJ databases">
        <title>The complete genome sequence of Neokomagataea tanensis NBRC 106556(T).</title>
        <authorList>
            <person name="Chua K.-O."/>
            <person name="See-Too W.-S."/>
            <person name="Hong K.-W."/>
            <person name="Yin W.-F."/>
            <person name="Chan K.-G."/>
        </authorList>
    </citation>
    <scope>NUCLEOTIDE SEQUENCE [LARGE SCALE GENOMIC DNA]</scope>
    <source>
        <strain evidence="3">AH13 \ NBRC 106556</strain>
    </source>
</reference>
<organism evidence="2 3">
    <name type="scientific">Neokomagataea tanensis</name>
    <dbReference type="NCBI Taxonomy" id="661191"/>
    <lineage>
        <taxon>Bacteria</taxon>
        <taxon>Pseudomonadati</taxon>
        <taxon>Pseudomonadota</taxon>
        <taxon>Alphaproteobacteria</taxon>
        <taxon>Acetobacterales</taxon>
        <taxon>Acetobacteraceae</taxon>
        <taxon>Neokomagataea</taxon>
    </lineage>
</organism>
<dbReference type="Gene3D" id="2.170.16.10">
    <property type="entry name" value="Hedgehog/Intein (Hint) domain"/>
    <property type="match status" value="1"/>
</dbReference>